<organism evidence="12 13">
    <name type="scientific">Teratosphaeria nubilosa</name>
    <dbReference type="NCBI Taxonomy" id="161662"/>
    <lineage>
        <taxon>Eukaryota</taxon>
        <taxon>Fungi</taxon>
        <taxon>Dikarya</taxon>
        <taxon>Ascomycota</taxon>
        <taxon>Pezizomycotina</taxon>
        <taxon>Dothideomycetes</taxon>
        <taxon>Dothideomycetidae</taxon>
        <taxon>Mycosphaerellales</taxon>
        <taxon>Teratosphaeriaceae</taxon>
        <taxon>Teratosphaeria</taxon>
    </lineage>
</organism>
<evidence type="ECO:0000256" key="3">
    <source>
        <dbReference type="ARBA" id="ARBA00022527"/>
    </source>
</evidence>
<evidence type="ECO:0000259" key="11">
    <source>
        <dbReference type="PROSITE" id="PS50011"/>
    </source>
</evidence>
<dbReference type="GO" id="GO:0004693">
    <property type="term" value="F:cyclin-dependent protein serine/threonine kinase activity"/>
    <property type="evidence" value="ECO:0007669"/>
    <property type="project" value="UniProtKB-EC"/>
</dbReference>
<reference evidence="12" key="1">
    <citation type="journal article" date="2020" name="Stud. Mycol.">
        <title>101 Dothideomycetes genomes: a test case for predicting lifestyles and emergence of pathogens.</title>
        <authorList>
            <person name="Haridas S."/>
            <person name="Albert R."/>
            <person name="Binder M."/>
            <person name="Bloem J."/>
            <person name="Labutti K."/>
            <person name="Salamov A."/>
            <person name="Andreopoulos B."/>
            <person name="Baker S."/>
            <person name="Barry K."/>
            <person name="Bills G."/>
            <person name="Bluhm B."/>
            <person name="Cannon C."/>
            <person name="Castanera R."/>
            <person name="Culley D."/>
            <person name="Daum C."/>
            <person name="Ezra D."/>
            <person name="Gonzalez J."/>
            <person name="Henrissat B."/>
            <person name="Kuo A."/>
            <person name="Liang C."/>
            <person name="Lipzen A."/>
            <person name="Lutzoni F."/>
            <person name="Magnuson J."/>
            <person name="Mondo S."/>
            <person name="Nolan M."/>
            <person name="Ohm R."/>
            <person name="Pangilinan J."/>
            <person name="Park H.-J."/>
            <person name="Ramirez L."/>
            <person name="Alfaro M."/>
            <person name="Sun H."/>
            <person name="Tritt A."/>
            <person name="Yoshinaga Y."/>
            <person name="Zwiers L.-H."/>
            <person name="Turgeon B."/>
            <person name="Goodwin S."/>
            <person name="Spatafora J."/>
            <person name="Crous P."/>
            <person name="Grigoriev I."/>
        </authorList>
    </citation>
    <scope>NUCLEOTIDE SEQUENCE</scope>
    <source>
        <strain evidence="12">CBS 116005</strain>
    </source>
</reference>
<evidence type="ECO:0000313" key="13">
    <source>
        <dbReference type="Proteomes" id="UP000799436"/>
    </source>
</evidence>
<dbReference type="EC" id="2.7.11.22" evidence="2"/>
<gene>
    <name evidence="12" type="ORF">EJ03DRAFT_367401</name>
</gene>
<comment type="catalytic activity">
    <reaction evidence="8">
        <text>L-threonyl-[protein] + ATP = O-phospho-L-threonyl-[protein] + ADP + H(+)</text>
        <dbReference type="Rhea" id="RHEA:46608"/>
        <dbReference type="Rhea" id="RHEA-COMP:11060"/>
        <dbReference type="Rhea" id="RHEA-COMP:11605"/>
        <dbReference type="ChEBI" id="CHEBI:15378"/>
        <dbReference type="ChEBI" id="CHEBI:30013"/>
        <dbReference type="ChEBI" id="CHEBI:30616"/>
        <dbReference type="ChEBI" id="CHEBI:61977"/>
        <dbReference type="ChEBI" id="CHEBI:456216"/>
        <dbReference type="EC" id="2.7.11.22"/>
    </reaction>
</comment>
<dbReference type="InterPro" id="IPR011009">
    <property type="entry name" value="Kinase-like_dom_sf"/>
</dbReference>
<feature type="compositionally biased region" description="Basic and acidic residues" evidence="10">
    <location>
        <begin position="14"/>
        <end position="37"/>
    </location>
</feature>
<evidence type="ECO:0000256" key="1">
    <source>
        <dbReference type="ARBA" id="ARBA00006485"/>
    </source>
</evidence>
<evidence type="ECO:0000256" key="4">
    <source>
        <dbReference type="ARBA" id="ARBA00022679"/>
    </source>
</evidence>
<dbReference type="InterPro" id="IPR050108">
    <property type="entry name" value="CDK"/>
</dbReference>
<dbReference type="FunFam" id="1.10.510.10:FF:000624">
    <property type="entry name" value="Mitogen-activated protein kinase"/>
    <property type="match status" value="1"/>
</dbReference>
<dbReference type="OrthoDB" id="1732493at2759"/>
<dbReference type="InterPro" id="IPR000719">
    <property type="entry name" value="Prot_kinase_dom"/>
</dbReference>
<dbReference type="Gene3D" id="3.30.200.20">
    <property type="entry name" value="Phosphorylase Kinase, domain 1"/>
    <property type="match status" value="1"/>
</dbReference>
<feature type="compositionally biased region" description="Low complexity" evidence="10">
    <location>
        <begin position="39"/>
        <end position="48"/>
    </location>
</feature>
<dbReference type="PANTHER" id="PTHR24056">
    <property type="entry name" value="CELL DIVISION PROTEIN KINASE"/>
    <property type="match status" value="1"/>
</dbReference>
<dbReference type="EMBL" id="ML995871">
    <property type="protein sequence ID" value="KAF2766490.1"/>
    <property type="molecule type" value="Genomic_DNA"/>
</dbReference>
<evidence type="ECO:0000256" key="7">
    <source>
        <dbReference type="ARBA" id="ARBA00022840"/>
    </source>
</evidence>
<name>A0A6G1L1C8_9PEZI</name>
<dbReference type="GO" id="GO:0007346">
    <property type="term" value="P:regulation of mitotic cell cycle"/>
    <property type="evidence" value="ECO:0007669"/>
    <property type="project" value="TreeGrafter"/>
</dbReference>
<evidence type="ECO:0000256" key="8">
    <source>
        <dbReference type="ARBA" id="ARBA00047811"/>
    </source>
</evidence>
<sequence length="451" mass="49865">MVSRWADSAEDAADSARRKAEKEEKKQRKAAKQREADEAAAAAPTHAHPPAKRRRTSPDTTPQPPAQRELVRFQAGAWQRCRSIARFHRLNDIEEGAYGSVFRAREEATGHTVAIKRLKRDASRDAGFPVTALREIQCLNAARAHRHVVHLREVVCGEGAARDDVYLVMDFLEHDLQTLHAEVMHEPFVPSETKTLLLQLASAVDFLHDRCILHRDLKTSNILLNNRGEIKLADFGMARVVASPPPANLTQLVVTLWYRAPELLLGAKQYDAAIDMWSLGCVWGELLAKTPLLQGKNEVDQLAKIFTLCGVPNSATWPEFKSLPHARTLRLPPPSKQPASSPIRTNFPTLTNAGASLLDSLLSLNPARRPTARAMLHHPYFREHPRAKPTAMFPTFPSKAGQEKRRCAKSPHAPIRGAAPDLGTGGEVDFGGLFDGREEEAVGGGFQLKVV</sequence>
<keyword evidence="7" id="KW-0067">ATP-binding</keyword>
<evidence type="ECO:0000256" key="9">
    <source>
        <dbReference type="ARBA" id="ARBA00048367"/>
    </source>
</evidence>
<dbReference type="AlphaFoldDB" id="A0A6G1L1C8"/>
<feature type="region of interest" description="Disordered" evidence="10">
    <location>
        <begin position="1"/>
        <end position="65"/>
    </location>
</feature>
<proteinExistence type="inferred from homology"/>
<dbReference type="GO" id="GO:0005524">
    <property type="term" value="F:ATP binding"/>
    <property type="evidence" value="ECO:0007669"/>
    <property type="project" value="UniProtKB-KW"/>
</dbReference>
<keyword evidence="4" id="KW-0808">Transferase</keyword>
<evidence type="ECO:0000256" key="2">
    <source>
        <dbReference type="ARBA" id="ARBA00012425"/>
    </source>
</evidence>
<protein>
    <recommendedName>
        <fullName evidence="2">cyclin-dependent kinase</fullName>
        <ecNumber evidence="2">2.7.11.22</ecNumber>
    </recommendedName>
</protein>
<accession>A0A6G1L1C8</accession>
<evidence type="ECO:0000313" key="12">
    <source>
        <dbReference type="EMBL" id="KAF2766490.1"/>
    </source>
</evidence>
<dbReference type="Gene3D" id="1.10.510.10">
    <property type="entry name" value="Transferase(Phosphotransferase) domain 1"/>
    <property type="match status" value="1"/>
</dbReference>
<keyword evidence="3 12" id="KW-0723">Serine/threonine-protein kinase</keyword>
<keyword evidence="6 12" id="KW-0418">Kinase</keyword>
<dbReference type="GO" id="GO:0005634">
    <property type="term" value="C:nucleus"/>
    <property type="evidence" value="ECO:0007669"/>
    <property type="project" value="TreeGrafter"/>
</dbReference>
<comment type="similarity">
    <text evidence="1">Belongs to the protein kinase superfamily. CMGC Ser/Thr protein kinase family. CDC2/CDKX subfamily.</text>
</comment>
<comment type="catalytic activity">
    <reaction evidence="9">
        <text>L-seryl-[protein] + ATP = O-phospho-L-seryl-[protein] + ADP + H(+)</text>
        <dbReference type="Rhea" id="RHEA:17989"/>
        <dbReference type="Rhea" id="RHEA-COMP:9863"/>
        <dbReference type="Rhea" id="RHEA-COMP:11604"/>
        <dbReference type="ChEBI" id="CHEBI:15378"/>
        <dbReference type="ChEBI" id="CHEBI:29999"/>
        <dbReference type="ChEBI" id="CHEBI:30616"/>
        <dbReference type="ChEBI" id="CHEBI:83421"/>
        <dbReference type="ChEBI" id="CHEBI:456216"/>
        <dbReference type="EC" id="2.7.11.22"/>
    </reaction>
</comment>
<dbReference type="Proteomes" id="UP000799436">
    <property type="component" value="Unassembled WGS sequence"/>
</dbReference>
<evidence type="ECO:0000256" key="5">
    <source>
        <dbReference type="ARBA" id="ARBA00022741"/>
    </source>
</evidence>
<evidence type="ECO:0000256" key="6">
    <source>
        <dbReference type="ARBA" id="ARBA00022777"/>
    </source>
</evidence>
<dbReference type="PROSITE" id="PS50011">
    <property type="entry name" value="PROTEIN_KINASE_DOM"/>
    <property type="match status" value="1"/>
</dbReference>
<dbReference type="PANTHER" id="PTHR24056:SF107">
    <property type="entry name" value="CYCLIN-DEPENDENT KINASE 11A-RELATED"/>
    <property type="match status" value="1"/>
</dbReference>
<dbReference type="PROSITE" id="PS00108">
    <property type="entry name" value="PROTEIN_KINASE_ST"/>
    <property type="match status" value="1"/>
</dbReference>
<evidence type="ECO:0000256" key="10">
    <source>
        <dbReference type="SAM" id="MobiDB-lite"/>
    </source>
</evidence>
<dbReference type="SUPFAM" id="SSF56112">
    <property type="entry name" value="Protein kinase-like (PK-like)"/>
    <property type="match status" value="1"/>
</dbReference>
<keyword evidence="13" id="KW-1185">Reference proteome</keyword>
<dbReference type="SMART" id="SM00220">
    <property type="entry name" value="S_TKc"/>
    <property type="match status" value="1"/>
</dbReference>
<feature type="domain" description="Protein kinase" evidence="11">
    <location>
        <begin position="87"/>
        <end position="381"/>
    </location>
</feature>
<dbReference type="InterPro" id="IPR008271">
    <property type="entry name" value="Ser/Thr_kinase_AS"/>
</dbReference>
<dbReference type="Pfam" id="PF00069">
    <property type="entry name" value="Pkinase"/>
    <property type="match status" value="1"/>
</dbReference>
<keyword evidence="5" id="KW-0547">Nucleotide-binding</keyword>